<evidence type="ECO:0000256" key="10">
    <source>
        <dbReference type="ARBA" id="ARBA00023180"/>
    </source>
</evidence>
<keyword evidence="7" id="KW-0256">Endoplasmic reticulum</keyword>
<dbReference type="AlphaFoldDB" id="A0A6P8IU30"/>
<dbReference type="PROSITE" id="PS00022">
    <property type="entry name" value="EGF_1"/>
    <property type="match status" value="1"/>
</dbReference>
<feature type="transmembrane region" description="Helical" evidence="12">
    <location>
        <begin position="429"/>
        <end position="448"/>
    </location>
</feature>
<dbReference type="PANTHER" id="PTHR24039:SF28">
    <property type="entry name" value="EGF-LIKE DOMAIN-CONTAINING PROTEIN"/>
    <property type="match status" value="1"/>
</dbReference>
<dbReference type="PROSITE" id="PS01186">
    <property type="entry name" value="EGF_2"/>
    <property type="match status" value="1"/>
</dbReference>
<dbReference type="Gene3D" id="2.10.25.10">
    <property type="entry name" value="Laminin"/>
    <property type="match status" value="3"/>
</dbReference>
<gene>
    <name evidence="16" type="primary">LOC116304900</name>
</gene>
<sequence length="475" mass="52313">MWTKESNLLIYLVILALSLNFSCVTSKRDKKEECKTCKEIVEAFYKGMEKTVKANFGGGNTAWEERKLGSYATSETRLVEILEGLCESSASLCHSLVEEHEEALEKWWFKLQNKEKDLKTWFCINNIEVCCNNGTFGPDCKECPSGKDDPCHGHGDCDGAGTRGGKGSCSCHDGYEGDECDECADDYFEEKDENDKMKCSSCHESCSKGCSGATAKDCTECKTGWEKTEEEGCKDVDECQDADKCNEGELCVNTPGSFSCDACHESCDGACTSAGPKGCKVCKSGYNITEDEGCKDIDECAEDKSSSLCSSGTYCKNTPGSYECESCNEACETCIGEGVGACTKCNVGFKRIDNECKDIDECAAEKKPCTLENEVCKNSIGSYTCECRNGYGRKGEKCVKGEKGKKNQKKSQEEELEEGLKQGKYFSEFNMKIGSLLYAVFFALVFLAIRKNSKIMLVVLTLIYACVIYYLRSLS</sequence>
<evidence type="ECO:0000256" key="12">
    <source>
        <dbReference type="SAM" id="Phobius"/>
    </source>
</evidence>
<dbReference type="PANTHER" id="PTHR24039">
    <property type="entry name" value="FIBRILLIN-RELATED"/>
    <property type="match status" value="1"/>
</dbReference>
<dbReference type="SMART" id="SM00179">
    <property type="entry name" value="EGF_CA"/>
    <property type="match status" value="3"/>
</dbReference>
<dbReference type="InterPro" id="IPR000742">
    <property type="entry name" value="EGF"/>
</dbReference>
<keyword evidence="12" id="KW-0472">Membrane</keyword>
<comment type="similarity">
    <text evidence="3">Belongs to the EGF domain peptide family.</text>
</comment>
<dbReference type="InterPro" id="IPR006212">
    <property type="entry name" value="Furin_repeat"/>
</dbReference>
<comment type="similarity">
    <text evidence="2">Belongs to the CRELD family.</text>
</comment>
<dbReference type="GO" id="GO:0005783">
    <property type="term" value="C:endoplasmic reticulum"/>
    <property type="evidence" value="ECO:0007669"/>
    <property type="project" value="UniProtKB-SubCell"/>
</dbReference>
<evidence type="ECO:0000256" key="13">
    <source>
        <dbReference type="SAM" id="SignalP"/>
    </source>
</evidence>
<dbReference type="PROSITE" id="PS00010">
    <property type="entry name" value="ASX_HYDROXYL"/>
    <property type="match status" value="1"/>
</dbReference>
<dbReference type="SMART" id="SM00261">
    <property type="entry name" value="FU"/>
    <property type="match status" value="3"/>
</dbReference>
<reference evidence="16" key="1">
    <citation type="submission" date="2025-08" db="UniProtKB">
        <authorList>
            <consortium name="RefSeq"/>
        </authorList>
    </citation>
    <scope>IDENTIFICATION</scope>
    <source>
        <tissue evidence="16">Tentacle</tissue>
    </source>
</reference>
<dbReference type="PROSITE" id="PS50026">
    <property type="entry name" value="EGF_3"/>
    <property type="match status" value="2"/>
</dbReference>
<dbReference type="InterPro" id="IPR009030">
    <property type="entry name" value="Growth_fac_rcpt_cys_sf"/>
</dbReference>
<keyword evidence="8" id="KW-0106">Calcium</keyword>
<dbReference type="PROSITE" id="PS01187">
    <property type="entry name" value="EGF_CA"/>
    <property type="match status" value="2"/>
</dbReference>
<name>A0A6P8IU30_ACTTE</name>
<dbReference type="SUPFAM" id="SSF57184">
    <property type="entry name" value="Growth factor receptor domain"/>
    <property type="match status" value="1"/>
</dbReference>
<evidence type="ECO:0000256" key="4">
    <source>
        <dbReference type="ARBA" id="ARBA00022536"/>
    </source>
</evidence>
<dbReference type="Pfam" id="PF07645">
    <property type="entry name" value="EGF_CA"/>
    <property type="match status" value="3"/>
</dbReference>
<protein>
    <submittedName>
        <fullName evidence="16">Cysteine-rich with EGF-like domain protein 2 isoform X1</fullName>
    </submittedName>
</protein>
<dbReference type="CDD" id="cd00054">
    <property type="entry name" value="EGF_CA"/>
    <property type="match status" value="2"/>
</dbReference>
<feature type="disulfide bond" evidence="11">
    <location>
        <begin position="171"/>
        <end position="180"/>
    </location>
</feature>
<keyword evidence="9 11" id="KW-1015">Disulfide bond</keyword>
<feature type="transmembrane region" description="Helical" evidence="12">
    <location>
        <begin position="455"/>
        <end position="472"/>
    </location>
</feature>
<dbReference type="Pfam" id="PF00053">
    <property type="entry name" value="EGF_laminin"/>
    <property type="match status" value="1"/>
</dbReference>
<feature type="signal peptide" evidence="13">
    <location>
        <begin position="1"/>
        <end position="26"/>
    </location>
</feature>
<keyword evidence="12" id="KW-1133">Transmembrane helix</keyword>
<evidence type="ECO:0000313" key="15">
    <source>
        <dbReference type="Proteomes" id="UP000515163"/>
    </source>
</evidence>
<dbReference type="InterPro" id="IPR049883">
    <property type="entry name" value="NOTCH1_EGF-like"/>
</dbReference>
<evidence type="ECO:0000256" key="8">
    <source>
        <dbReference type="ARBA" id="ARBA00022837"/>
    </source>
</evidence>
<keyword evidence="6" id="KW-0677">Repeat</keyword>
<evidence type="ECO:0000259" key="14">
    <source>
        <dbReference type="PROSITE" id="PS50026"/>
    </source>
</evidence>
<dbReference type="InterPro" id="IPR001881">
    <property type="entry name" value="EGF-like_Ca-bd_dom"/>
</dbReference>
<feature type="domain" description="EGF-like" evidence="14">
    <location>
        <begin position="358"/>
        <end position="399"/>
    </location>
</feature>
<dbReference type="SUPFAM" id="SSF57196">
    <property type="entry name" value="EGF/Laminin"/>
    <property type="match status" value="1"/>
</dbReference>
<evidence type="ECO:0000256" key="6">
    <source>
        <dbReference type="ARBA" id="ARBA00022737"/>
    </source>
</evidence>
<keyword evidence="12" id="KW-0812">Transmembrane</keyword>
<comment type="caution">
    <text evidence="11">Lacks conserved residue(s) required for the propagation of feature annotation.</text>
</comment>
<feature type="chain" id="PRO_5027759796" evidence="13">
    <location>
        <begin position="27"/>
        <end position="475"/>
    </location>
</feature>
<dbReference type="OrthoDB" id="6019644at2759"/>
<dbReference type="RefSeq" id="XP_031570549.1">
    <property type="nucleotide sequence ID" value="XM_031714689.1"/>
</dbReference>
<dbReference type="GO" id="GO:0005509">
    <property type="term" value="F:calcium ion binding"/>
    <property type="evidence" value="ECO:0007669"/>
    <property type="project" value="InterPro"/>
</dbReference>
<comment type="subcellular location">
    <subcellularLocation>
        <location evidence="1">Endoplasmic reticulum</location>
    </subcellularLocation>
</comment>
<keyword evidence="10" id="KW-0325">Glycoprotein</keyword>
<proteinExistence type="inferred from homology"/>
<dbReference type="InterPro" id="IPR000152">
    <property type="entry name" value="EGF-type_Asp/Asn_hydroxyl_site"/>
</dbReference>
<evidence type="ECO:0000256" key="2">
    <source>
        <dbReference type="ARBA" id="ARBA00005897"/>
    </source>
</evidence>
<evidence type="ECO:0000313" key="16">
    <source>
        <dbReference type="RefSeq" id="XP_031570549.1"/>
    </source>
</evidence>
<evidence type="ECO:0000256" key="11">
    <source>
        <dbReference type="PROSITE-ProRule" id="PRU00076"/>
    </source>
</evidence>
<evidence type="ECO:0000256" key="1">
    <source>
        <dbReference type="ARBA" id="ARBA00004240"/>
    </source>
</evidence>
<evidence type="ECO:0000256" key="9">
    <source>
        <dbReference type="ARBA" id="ARBA00023157"/>
    </source>
</evidence>
<keyword evidence="4 11" id="KW-0245">EGF-like domain</keyword>
<dbReference type="GeneID" id="116304900"/>
<dbReference type="KEGG" id="aten:116304900"/>
<keyword evidence="15" id="KW-1185">Reference proteome</keyword>
<dbReference type="Proteomes" id="UP000515163">
    <property type="component" value="Unplaced"/>
</dbReference>
<dbReference type="InterPro" id="IPR002049">
    <property type="entry name" value="LE_dom"/>
</dbReference>
<evidence type="ECO:0000256" key="7">
    <source>
        <dbReference type="ARBA" id="ARBA00022824"/>
    </source>
</evidence>
<accession>A0A6P8IU30</accession>
<dbReference type="FunCoup" id="A0A6P8IU30">
    <property type="interactions" value="941"/>
</dbReference>
<dbReference type="PROSITE" id="PS01248">
    <property type="entry name" value="EGF_LAM_1"/>
    <property type="match status" value="1"/>
</dbReference>
<dbReference type="InterPro" id="IPR018097">
    <property type="entry name" value="EGF_Ca-bd_CS"/>
</dbReference>
<keyword evidence="5 13" id="KW-0732">Signal</keyword>
<feature type="domain" description="EGF-like" evidence="14">
    <location>
        <begin position="139"/>
        <end position="181"/>
    </location>
</feature>
<organism evidence="15 16">
    <name type="scientific">Actinia tenebrosa</name>
    <name type="common">Australian red waratah sea anemone</name>
    <dbReference type="NCBI Taxonomy" id="6105"/>
    <lineage>
        <taxon>Eukaryota</taxon>
        <taxon>Metazoa</taxon>
        <taxon>Cnidaria</taxon>
        <taxon>Anthozoa</taxon>
        <taxon>Hexacorallia</taxon>
        <taxon>Actiniaria</taxon>
        <taxon>Actiniidae</taxon>
        <taxon>Actinia</taxon>
    </lineage>
</organism>
<dbReference type="SMART" id="SM00181">
    <property type="entry name" value="EGF"/>
    <property type="match status" value="4"/>
</dbReference>
<dbReference type="InParanoid" id="A0A6P8IU30"/>
<evidence type="ECO:0000256" key="3">
    <source>
        <dbReference type="ARBA" id="ARBA00006373"/>
    </source>
</evidence>
<evidence type="ECO:0000256" key="5">
    <source>
        <dbReference type="ARBA" id="ARBA00022729"/>
    </source>
</evidence>